<accession>R7YXD2</accession>
<evidence type="ECO:0008006" key="4">
    <source>
        <dbReference type="Google" id="ProtNLM"/>
    </source>
</evidence>
<dbReference type="PANTHER" id="PTHR28096:SF1">
    <property type="entry name" value="PROTEIN FAF1"/>
    <property type="match status" value="1"/>
</dbReference>
<feature type="compositionally biased region" description="Polar residues" evidence="1">
    <location>
        <begin position="157"/>
        <end position="168"/>
    </location>
</feature>
<feature type="region of interest" description="Disordered" evidence="1">
    <location>
        <begin position="1"/>
        <end position="36"/>
    </location>
</feature>
<dbReference type="PANTHER" id="PTHR28096">
    <property type="entry name" value="PROTEIN FAF1"/>
    <property type="match status" value="1"/>
</dbReference>
<protein>
    <recommendedName>
        <fullName evidence="4">Protein FAF1</fullName>
    </recommendedName>
</protein>
<dbReference type="InterPro" id="IPR053030">
    <property type="entry name" value="Ribosomal_biogenesis_FAF1-like"/>
</dbReference>
<dbReference type="HOGENOM" id="CLU_054969_0_0_1"/>
<feature type="region of interest" description="Disordered" evidence="1">
    <location>
        <begin position="101"/>
        <end position="139"/>
    </location>
</feature>
<name>R7YXD2_CONA1</name>
<gene>
    <name evidence="2" type="ORF">W97_05797</name>
</gene>
<proteinExistence type="predicted"/>
<keyword evidence="3" id="KW-1185">Reference proteome</keyword>
<evidence type="ECO:0000256" key="1">
    <source>
        <dbReference type="SAM" id="MobiDB-lite"/>
    </source>
</evidence>
<sequence>MAVTLGKRKRVRRETGSKIETAPQDAPNDSDQEDLQATFRRHFEARFKPLADLAKPKEKPVDLVAEESTEEESEWDGISEDEEAPVEIIEHSTSADAASLLDKQAQKAFMSSKPPTSTPTSTARFKRPTSPTEADGEALNLKNDLALQRLLKESHLLDSTTDYTPSGSNRHKATDIRLQSLGSKSSIHVQEKMPMSHRRGITAKATSKEEQRRREAKENGIILERAVKVQKMAGGRRERGVGTPGVGKFRGGMLKLSKRDVASIEGPKKSMKGRRR</sequence>
<dbReference type="AlphaFoldDB" id="R7YXD2"/>
<evidence type="ECO:0000313" key="2">
    <source>
        <dbReference type="EMBL" id="EON66552.1"/>
    </source>
</evidence>
<dbReference type="GeneID" id="19903108"/>
<dbReference type="eggNOG" id="ENOG502QVP1">
    <property type="taxonomic scope" value="Eukaryota"/>
</dbReference>
<organism evidence="2 3">
    <name type="scientific">Coniosporium apollinis (strain CBS 100218)</name>
    <name type="common">Rock-inhabiting black yeast</name>
    <dbReference type="NCBI Taxonomy" id="1168221"/>
    <lineage>
        <taxon>Eukaryota</taxon>
        <taxon>Fungi</taxon>
        <taxon>Dikarya</taxon>
        <taxon>Ascomycota</taxon>
        <taxon>Pezizomycotina</taxon>
        <taxon>Dothideomycetes</taxon>
        <taxon>Dothideomycetes incertae sedis</taxon>
        <taxon>Coniosporium</taxon>
    </lineage>
</organism>
<dbReference type="OrthoDB" id="5556956at2759"/>
<feature type="compositionally biased region" description="Acidic residues" evidence="1">
    <location>
        <begin position="64"/>
        <end position="81"/>
    </location>
</feature>
<dbReference type="RefSeq" id="XP_007781869.1">
    <property type="nucleotide sequence ID" value="XM_007783679.1"/>
</dbReference>
<dbReference type="STRING" id="1168221.R7YXD2"/>
<evidence type="ECO:0000313" key="3">
    <source>
        <dbReference type="Proteomes" id="UP000016924"/>
    </source>
</evidence>
<feature type="compositionally biased region" description="Basic and acidic residues" evidence="1">
    <location>
        <begin position="257"/>
        <end position="268"/>
    </location>
</feature>
<dbReference type="Pfam" id="PF15375">
    <property type="entry name" value="FSAF1"/>
    <property type="match status" value="1"/>
</dbReference>
<feature type="region of interest" description="Disordered" evidence="1">
    <location>
        <begin position="154"/>
        <end position="276"/>
    </location>
</feature>
<dbReference type="GO" id="GO:0000462">
    <property type="term" value="P:maturation of SSU-rRNA from tricistronic rRNA transcript (SSU-rRNA, 5.8S rRNA, LSU-rRNA)"/>
    <property type="evidence" value="ECO:0007669"/>
    <property type="project" value="TreeGrafter"/>
</dbReference>
<dbReference type="EMBL" id="JH767581">
    <property type="protein sequence ID" value="EON66552.1"/>
    <property type="molecule type" value="Genomic_DNA"/>
</dbReference>
<dbReference type="GO" id="GO:0005730">
    <property type="term" value="C:nucleolus"/>
    <property type="evidence" value="ECO:0007669"/>
    <property type="project" value="TreeGrafter"/>
</dbReference>
<feature type="compositionally biased region" description="Basic and acidic residues" evidence="1">
    <location>
        <begin position="49"/>
        <end position="61"/>
    </location>
</feature>
<reference evidence="3" key="1">
    <citation type="submission" date="2012-06" db="EMBL/GenBank/DDBJ databases">
        <title>The genome sequence of Coniosporium apollinis CBS 100218.</title>
        <authorList>
            <consortium name="The Broad Institute Genome Sequencing Platform"/>
            <person name="Cuomo C."/>
            <person name="Gorbushina A."/>
            <person name="Noack S."/>
            <person name="Walker B."/>
            <person name="Young S.K."/>
            <person name="Zeng Q."/>
            <person name="Gargeya S."/>
            <person name="Fitzgerald M."/>
            <person name="Haas B."/>
            <person name="Abouelleil A."/>
            <person name="Alvarado L."/>
            <person name="Arachchi H.M."/>
            <person name="Berlin A.M."/>
            <person name="Chapman S.B."/>
            <person name="Goldberg J."/>
            <person name="Griggs A."/>
            <person name="Gujja S."/>
            <person name="Hansen M."/>
            <person name="Howarth C."/>
            <person name="Imamovic A."/>
            <person name="Larimer J."/>
            <person name="McCowan C."/>
            <person name="Montmayeur A."/>
            <person name="Murphy C."/>
            <person name="Neiman D."/>
            <person name="Pearson M."/>
            <person name="Priest M."/>
            <person name="Roberts A."/>
            <person name="Saif S."/>
            <person name="Shea T."/>
            <person name="Sisk P."/>
            <person name="Sykes S."/>
            <person name="Wortman J."/>
            <person name="Nusbaum C."/>
            <person name="Birren B."/>
        </authorList>
    </citation>
    <scope>NUCLEOTIDE SEQUENCE [LARGE SCALE GENOMIC DNA]</scope>
    <source>
        <strain evidence="3">CBS 100218</strain>
    </source>
</reference>
<feature type="compositionally biased region" description="Basic residues" evidence="1">
    <location>
        <begin position="1"/>
        <end position="12"/>
    </location>
</feature>
<dbReference type="Proteomes" id="UP000016924">
    <property type="component" value="Unassembled WGS sequence"/>
</dbReference>
<dbReference type="OMA" id="FEAQFKP"/>
<dbReference type="InterPro" id="IPR027973">
    <property type="entry name" value="FSAF1-like"/>
</dbReference>
<feature type="compositionally biased region" description="Basic and acidic residues" evidence="1">
    <location>
        <begin position="206"/>
        <end position="218"/>
    </location>
</feature>
<feature type="region of interest" description="Disordered" evidence="1">
    <location>
        <begin position="49"/>
        <end position="81"/>
    </location>
</feature>
<feature type="compositionally biased region" description="Low complexity" evidence="1">
    <location>
        <begin position="111"/>
        <end position="122"/>
    </location>
</feature>